<keyword evidence="3" id="KW-1185">Reference proteome</keyword>
<evidence type="ECO:0000313" key="3">
    <source>
        <dbReference type="Proteomes" id="UP001374535"/>
    </source>
</evidence>
<name>A0AAQ3NQ11_VIGMU</name>
<proteinExistence type="predicted"/>
<dbReference type="EMBL" id="CP144696">
    <property type="protein sequence ID" value="WVZ13015.1"/>
    <property type="molecule type" value="Genomic_DNA"/>
</dbReference>
<organism evidence="2 3">
    <name type="scientific">Vigna mungo</name>
    <name type="common">Black gram</name>
    <name type="synonym">Phaseolus mungo</name>
    <dbReference type="NCBI Taxonomy" id="3915"/>
    <lineage>
        <taxon>Eukaryota</taxon>
        <taxon>Viridiplantae</taxon>
        <taxon>Streptophyta</taxon>
        <taxon>Embryophyta</taxon>
        <taxon>Tracheophyta</taxon>
        <taxon>Spermatophyta</taxon>
        <taxon>Magnoliopsida</taxon>
        <taxon>eudicotyledons</taxon>
        <taxon>Gunneridae</taxon>
        <taxon>Pentapetalae</taxon>
        <taxon>rosids</taxon>
        <taxon>fabids</taxon>
        <taxon>Fabales</taxon>
        <taxon>Fabaceae</taxon>
        <taxon>Papilionoideae</taxon>
        <taxon>50 kb inversion clade</taxon>
        <taxon>NPAAA clade</taxon>
        <taxon>indigoferoid/millettioid clade</taxon>
        <taxon>Phaseoleae</taxon>
        <taxon>Vigna</taxon>
    </lineage>
</organism>
<evidence type="ECO:0000313" key="2">
    <source>
        <dbReference type="EMBL" id="WVZ13015.1"/>
    </source>
</evidence>
<dbReference type="AlphaFoldDB" id="A0AAQ3NQ11"/>
<protein>
    <recommendedName>
        <fullName evidence="1">Di19 zinc-binding domain-containing protein</fullName>
    </recommendedName>
</protein>
<gene>
    <name evidence="2" type="ORF">V8G54_017545</name>
</gene>
<dbReference type="Pfam" id="PF05605">
    <property type="entry name" value="zf-Di19"/>
    <property type="match status" value="1"/>
</dbReference>
<dbReference type="InterPro" id="IPR033347">
    <property type="entry name" value="Di19"/>
</dbReference>
<feature type="domain" description="Di19 zinc-binding" evidence="1">
    <location>
        <begin position="43"/>
        <end position="92"/>
    </location>
</feature>
<accession>A0AAQ3NQ11</accession>
<sequence length="237" mass="26780">MDFDFRASFHSVKHLSAVQAARLHSDNYSVIHYTDVDNDGLCNFRCPFCDFEIEVPLLCTNVEEDHCYALKNVVCPVCEENLGKDSIVQFTHSNSRKWAWKPEKSSIWSGNAAMLGKKLATKGNKQESITDPLLTPFICNPVPNLNNLHPDENSSSSGKDISIPDAKGYTSFSIKKEEERRLAKSLPLNPMLKYCLWLCLCSRSGKDEADVGDEQDQEEKRLRAAFVQQLLFSTILE</sequence>
<dbReference type="PANTHER" id="PTHR31875">
    <property type="entry name" value="PROTEIN DEHYDRATION-INDUCED 19"/>
    <property type="match status" value="1"/>
</dbReference>
<dbReference type="InterPro" id="IPR008598">
    <property type="entry name" value="Di19_Zn-bd"/>
</dbReference>
<dbReference type="PANTHER" id="PTHR31875:SF24">
    <property type="entry name" value="PROTEIN DEHYDRATION-INDUCED 19 HOMOLOG 5"/>
    <property type="match status" value="1"/>
</dbReference>
<dbReference type="Proteomes" id="UP001374535">
    <property type="component" value="Chromosome 5"/>
</dbReference>
<evidence type="ECO:0000259" key="1">
    <source>
        <dbReference type="Pfam" id="PF05605"/>
    </source>
</evidence>
<reference evidence="2 3" key="1">
    <citation type="journal article" date="2023" name="Life. Sci Alliance">
        <title>Evolutionary insights into 3D genome organization and epigenetic landscape of Vigna mungo.</title>
        <authorList>
            <person name="Junaid A."/>
            <person name="Singh B."/>
            <person name="Bhatia S."/>
        </authorList>
    </citation>
    <scope>NUCLEOTIDE SEQUENCE [LARGE SCALE GENOMIC DNA]</scope>
    <source>
        <strain evidence="2">Urdbean</strain>
    </source>
</reference>